<dbReference type="PANTHER" id="PTHR48081:SF8">
    <property type="entry name" value="ALPHA_BETA HYDROLASE FOLD-3 DOMAIN-CONTAINING PROTEIN-RELATED"/>
    <property type="match status" value="1"/>
</dbReference>
<evidence type="ECO:0000256" key="1">
    <source>
        <dbReference type="ARBA" id="ARBA00022801"/>
    </source>
</evidence>
<dbReference type="RefSeq" id="WP_092476415.1">
    <property type="nucleotide sequence ID" value="NZ_FOHN01000003.1"/>
</dbReference>
<evidence type="ECO:0000313" key="4">
    <source>
        <dbReference type="Proteomes" id="UP000199800"/>
    </source>
</evidence>
<dbReference type="STRING" id="29364.SAMN04487772_103181"/>
<gene>
    <name evidence="3" type="ORF">SAMN04487772_103181</name>
</gene>
<dbReference type="PANTHER" id="PTHR48081">
    <property type="entry name" value="AB HYDROLASE SUPERFAMILY PROTEIN C4A8.06C"/>
    <property type="match status" value="1"/>
</dbReference>
<reference evidence="3 4" key="1">
    <citation type="submission" date="2016-10" db="EMBL/GenBank/DDBJ databases">
        <authorList>
            <person name="de Groot N.N."/>
        </authorList>
    </citation>
    <scope>NUCLEOTIDE SEQUENCE [LARGE SCALE GENOMIC DNA]</scope>
    <source>
        <strain evidence="3 4">DSM 1801</strain>
    </source>
</reference>
<dbReference type="InterPro" id="IPR050300">
    <property type="entry name" value="GDXG_lipolytic_enzyme"/>
</dbReference>
<dbReference type="Proteomes" id="UP000199800">
    <property type="component" value="Unassembled WGS sequence"/>
</dbReference>
<dbReference type="OrthoDB" id="9815425at2"/>
<accession>A0A1H9ZFR2</accession>
<sequence>MTYEQQKQFVNVLVENLSKIEAGVFIPSDWKPTDDFILERTTEGIVPVEHLIPKNKNGKVIYHLHGGGYIAPLLDLYREVAVQYSQIAGGAEVFSIDYRLAPTHKAPSALEDSLSVYKWILEQGYNPENIVFIGDSAGGNLVLTTMLYLRDNKLPLPKGAIIISPWACIETKAGSREENKYNDLILGINDKFIYDEVMASRYFKEENLKEPYVSPVYADYTGFPKLLIQSGSFEILKDDALMVAEAARKAGVDVTHTIYKGQSHDFQIFVPDLEETKAAWIEMKNFIQEVFDG</sequence>
<name>A0A1H9ZFR2_9FIRM</name>
<keyword evidence="4" id="KW-1185">Reference proteome</keyword>
<dbReference type="AlphaFoldDB" id="A0A1H9ZFR2"/>
<protein>
    <submittedName>
        <fullName evidence="3">Acetyl esterase/lipase</fullName>
    </submittedName>
</protein>
<feature type="domain" description="Alpha/beta hydrolase fold-3" evidence="2">
    <location>
        <begin position="62"/>
        <end position="267"/>
    </location>
</feature>
<dbReference type="SUPFAM" id="SSF53474">
    <property type="entry name" value="alpha/beta-Hydrolases"/>
    <property type="match status" value="1"/>
</dbReference>
<proteinExistence type="predicted"/>
<dbReference type="InterPro" id="IPR029058">
    <property type="entry name" value="AB_hydrolase_fold"/>
</dbReference>
<dbReference type="Pfam" id="PF07859">
    <property type="entry name" value="Abhydrolase_3"/>
    <property type="match status" value="1"/>
</dbReference>
<evidence type="ECO:0000259" key="2">
    <source>
        <dbReference type="Pfam" id="PF07859"/>
    </source>
</evidence>
<dbReference type="InterPro" id="IPR013094">
    <property type="entry name" value="AB_hydrolase_3"/>
</dbReference>
<organism evidence="3 4">
    <name type="scientific">[Clostridium] polysaccharolyticum</name>
    <dbReference type="NCBI Taxonomy" id="29364"/>
    <lineage>
        <taxon>Bacteria</taxon>
        <taxon>Bacillati</taxon>
        <taxon>Bacillota</taxon>
        <taxon>Clostridia</taxon>
        <taxon>Lachnospirales</taxon>
        <taxon>Lachnospiraceae</taxon>
    </lineage>
</organism>
<keyword evidence="1" id="KW-0378">Hydrolase</keyword>
<dbReference type="EMBL" id="FOHN01000003">
    <property type="protein sequence ID" value="SES80373.1"/>
    <property type="molecule type" value="Genomic_DNA"/>
</dbReference>
<evidence type="ECO:0000313" key="3">
    <source>
        <dbReference type="EMBL" id="SES80373.1"/>
    </source>
</evidence>
<dbReference type="Gene3D" id="3.40.50.1820">
    <property type="entry name" value="alpha/beta hydrolase"/>
    <property type="match status" value="1"/>
</dbReference>
<dbReference type="GO" id="GO:0016787">
    <property type="term" value="F:hydrolase activity"/>
    <property type="evidence" value="ECO:0007669"/>
    <property type="project" value="UniProtKB-KW"/>
</dbReference>